<name>A0A0K9P736_ZOSMR</name>
<dbReference type="CDD" id="cd16667">
    <property type="entry name" value="RING-H2_RNF126-like"/>
    <property type="match status" value="1"/>
</dbReference>
<keyword evidence="12" id="KW-1185">Reference proteome</keyword>
<evidence type="ECO:0000256" key="3">
    <source>
        <dbReference type="ARBA" id="ARBA00022679"/>
    </source>
</evidence>
<evidence type="ECO:0000256" key="9">
    <source>
        <dbReference type="SAM" id="MobiDB-lite"/>
    </source>
</evidence>
<organism evidence="11 12">
    <name type="scientific">Zostera marina</name>
    <name type="common">Eelgrass</name>
    <dbReference type="NCBI Taxonomy" id="29655"/>
    <lineage>
        <taxon>Eukaryota</taxon>
        <taxon>Viridiplantae</taxon>
        <taxon>Streptophyta</taxon>
        <taxon>Embryophyta</taxon>
        <taxon>Tracheophyta</taxon>
        <taxon>Spermatophyta</taxon>
        <taxon>Magnoliopsida</taxon>
        <taxon>Liliopsida</taxon>
        <taxon>Zosteraceae</taxon>
        <taxon>Zostera</taxon>
    </lineage>
</organism>
<evidence type="ECO:0000313" key="12">
    <source>
        <dbReference type="Proteomes" id="UP000036987"/>
    </source>
</evidence>
<dbReference type="Gene3D" id="3.30.40.10">
    <property type="entry name" value="Zinc/RING finger domain, C3HC4 (zinc finger)"/>
    <property type="match status" value="1"/>
</dbReference>
<dbReference type="GO" id="GO:0061630">
    <property type="term" value="F:ubiquitin protein ligase activity"/>
    <property type="evidence" value="ECO:0000318"/>
    <property type="project" value="GO_Central"/>
</dbReference>
<dbReference type="Proteomes" id="UP000036987">
    <property type="component" value="Unassembled WGS sequence"/>
</dbReference>
<feature type="compositionally biased region" description="Basic and acidic residues" evidence="9">
    <location>
        <begin position="270"/>
        <end position="283"/>
    </location>
</feature>
<dbReference type="OrthoDB" id="8062037at2759"/>
<dbReference type="PANTHER" id="PTHR15710:SF202">
    <property type="entry name" value="RING-TYPE E3 UBIQUITIN TRANSFERASE"/>
    <property type="match status" value="1"/>
</dbReference>
<evidence type="ECO:0000256" key="5">
    <source>
        <dbReference type="ARBA" id="ARBA00022771"/>
    </source>
</evidence>
<evidence type="ECO:0000256" key="4">
    <source>
        <dbReference type="ARBA" id="ARBA00022723"/>
    </source>
</evidence>
<dbReference type="InterPro" id="IPR013083">
    <property type="entry name" value="Znf_RING/FYVE/PHD"/>
</dbReference>
<dbReference type="SMART" id="SM00184">
    <property type="entry name" value="RING"/>
    <property type="match status" value="1"/>
</dbReference>
<reference evidence="12" key="1">
    <citation type="journal article" date="2016" name="Nature">
        <title>The genome of the seagrass Zostera marina reveals angiosperm adaptation to the sea.</title>
        <authorList>
            <person name="Olsen J.L."/>
            <person name="Rouze P."/>
            <person name="Verhelst B."/>
            <person name="Lin Y.-C."/>
            <person name="Bayer T."/>
            <person name="Collen J."/>
            <person name="Dattolo E."/>
            <person name="De Paoli E."/>
            <person name="Dittami S."/>
            <person name="Maumus F."/>
            <person name="Michel G."/>
            <person name="Kersting A."/>
            <person name="Lauritano C."/>
            <person name="Lohaus R."/>
            <person name="Toepel M."/>
            <person name="Tonon T."/>
            <person name="Vanneste K."/>
            <person name="Amirebrahimi M."/>
            <person name="Brakel J."/>
            <person name="Bostroem C."/>
            <person name="Chovatia M."/>
            <person name="Grimwood J."/>
            <person name="Jenkins J.W."/>
            <person name="Jueterbock A."/>
            <person name="Mraz A."/>
            <person name="Stam W.T."/>
            <person name="Tice H."/>
            <person name="Bornberg-Bauer E."/>
            <person name="Green P.J."/>
            <person name="Pearson G.A."/>
            <person name="Procaccini G."/>
            <person name="Duarte C.M."/>
            <person name="Schmutz J."/>
            <person name="Reusch T.B.H."/>
            <person name="Van de Peer Y."/>
        </authorList>
    </citation>
    <scope>NUCLEOTIDE SEQUENCE [LARGE SCALE GENOMIC DNA]</scope>
    <source>
        <strain evidence="12">cv. Finnish</strain>
    </source>
</reference>
<evidence type="ECO:0000256" key="8">
    <source>
        <dbReference type="PROSITE-ProRule" id="PRU00175"/>
    </source>
</evidence>
<dbReference type="GO" id="GO:0008270">
    <property type="term" value="F:zinc ion binding"/>
    <property type="evidence" value="ECO:0007669"/>
    <property type="project" value="UniProtKB-KW"/>
</dbReference>
<protein>
    <recommendedName>
        <fullName evidence="2">RING-type E3 ubiquitin transferase</fullName>
        <ecNumber evidence="2">2.3.2.27</ecNumber>
    </recommendedName>
</protein>
<dbReference type="Pfam" id="PF14369">
    <property type="entry name" value="Zn_ribbon_19"/>
    <property type="match status" value="1"/>
</dbReference>
<evidence type="ECO:0000256" key="6">
    <source>
        <dbReference type="ARBA" id="ARBA00022786"/>
    </source>
</evidence>
<keyword evidence="4" id="KW-0479">Metal-binding</keyword>
<keyword evidence="3" id="KW-0808">Transferase</keyword>
<feature type="region of interest" description="Disordered" evidence="9">
    <location>
        <begin position="253"/>
        <end position="343"/>
    </location>
</feature>
<keyword evidence="6" id="KW-0833">Ubl conjugation pathway</keyword>
<evidence type="ECO:0000256" key="2">
    <source>
        <dbReference type="ARBA" id="ARBA00012483"/>
    </source>
</evidence>
<dbReference type="SUPFAM" id="SSF57850">
    <property type="entry name" value="RING/U-box"/>
    <property type="match status" value="1"/>
</dbReference>
<dbReference type="EC" id="2.3.2.27" evidence="2"/>
<gene>
    <name evidence="11" type="ORF">ZOSMA_34G01210</name>
</gene>
<comment type="caution">
    <text evidence="11">The sequence shown here is derived from an EMBL/GenBank/DDBJ whole genome shotgun (WGS) entry which is preliminary data.</text>
</comment>
<dbReference type="OMA" id="EPRQYFC"/>
<dbReference type="PANTHER" id="PTHR15710">
    <property type="entry name" value="E3 UBIQUITIN-PROTEIN LIGASE PRAJA"/>
    <property type="match status" value="1"/>
</dbReference>
<keyword evidence="5 8" id="KW-0863">Zinc-finger</keyword>
<dbReference type="InterPro" id="IPR001841">
    <property type="entry name" value="Znf_RING"/>
</dbReference>
<accession>A0A0K9P736</accession>
<dbReference type="Pfam" id="PF13639">
    <property type="entry name" value="zf-RING_2"/>
    <property type="match status" value="1"/>
</dbReference>
<dbReference type="EMBL" id="LFYR01001099">
    <property type="protein sequence ID" value="KMZ64841.1"/>
    <property type="molecule type" value="Genomic_DNA"/>
</dbReference>
<evidence type="ECO:0000256" key="1">
    <source>
        <dbReference type="ARBA" id="ARBA00000900"/>
    </source>
</evidence>
<dbReference type="FunFam" id="3.30.40.10:FF:000022">
    <property type="entry name" value="E3 ubiquitin-protein ligase RING1-like"/>
    <property type="match status" value="1"/>
</dbReference>
<dbReference type="PROSITE" id="PS50089">
    <property type="entry name" value="ZF_RING_2"/>
    <property type="match status" value="1"/>
</dbReference>
<comment type="catalytic activity">
    <reaction evidence="1">
        <text>S-ubiquitinyl-[E2 ubiquitin-conjugating enzyme]-L-cysteine + [acceptor protein]-L-lysine = [E2 ubiquitin-conjugating enzyme]-L-cysteine + N(6)-ubiquitinyl-[acceptor protein]-L-lysine.</text>
        <dbReference type="EC" id="2.3.2.27"/>
    </reaction>
</comment>
<evidence type="ECO:0000313" key="11">
    <source>
        <dbReference type="EMBL" id="KMZ64841.1"/>
    </source>
</evidence>
<proteinExistence type="predicted"/>
<dbReference type="STRING" id="29655.A0A0K9P736"/>
<sequence>MSLTGDPRSAIGDSSALQQYFCHQCNRTVNITPSPNSDVFCPICNGGFVEEFTLSSLFFTPRPTPPTTLDVQQPADIFRFLGFDGLPDRTRNLSSSGRDGPMPFNPTQFLQTYIQSLTDDGANIQFVLEGGPGFLGGAGPSGLGGANFGDYFVGPGLEQFIQNLMDNDPNRYGTPPAAKSAVDSLLDVNISHELLVSDEAQCAVCKDNFDVGDKAKQMPCKHIYHKDCILPWLELHNSCPVCRYEMPTDDADYEQQRRSAATQTPRQIVRRAESVGPVRERNDGGASPRSRMLRISLPWLVRSPEGSNSGVSGGSNQSGDGDRNSSGRENMDLDPQTRQEGLD</sequence>
<dbReference type="GO" id="GO:0016567">
    <property type="term" value="P:protein ubiquitination"/>
    <property type="evidence" value="ECO:0000318"/>
    <property type="project" value="GO_Central"/>
</dbReference>
<feature type="domain" description="RING-type" evidence="10">
    <location>
        <begin position="202"/>
        <end position="243"/>
    </location>
</feature>
<evidence type="ECO:0000256" key="7">
    <source>
        <dbReference type="ARBA" id="ARBA00022833"/>
    </source>
</evidence>
<feature type="compositionally biased region" description="Basic and acidic residues" evidence="9">
    <location>
        <begin position="320"/>
        <end position="343"/>
    </location>
</feature>
<dbReference type="GO" id="GO:0005737">
    <property type="term" value="C:cytoplasm"/>
    <property type="evidence" value="ECO:0000318"/>
    <property type="project" value="GO_Central"/>
</dbReference>
<feature type="compositionally biased region" description="Low complexity" evidence="9">
    <location>
        <begin position="306"/>
        <end position="319"/>
    </location>
</feature>
<keyword evidence="7" id="KW-0862">Zinc</keyword>
<dbReference type="InterPro" id="IPR039525">
    <property type="entry name" value="RNF126-like_zinc-ribbon"/>
</dbReference>
<dbReference type="AlphaFoldDB" id="A0A0K9P736"/>
<evidence type="ECO:0000259" key="10">
    <source>
        <dbReference type="PROSITE" id="PS50089"/>
    </source>
</evidence>